<dbReference type="AlphaFoldDB" id="A0A8H4XKQ9"/>
<keyword evidence="6" id="KW-0325">Glycoprotein</keyword>
<keyword evidence="4" id="KW-0328">Glycosyltransferase</keyword>
<evidence type="ECO:0000256" key="8">
    <source>
        <dbReference type="SAM" id="MobiDB-lite"/>
    </source>
</evidence>
<feature type="compositionally biased region" description="Polar residues" evidence="8">
    <location>
        <begin position="268"/>
        <end position="306"/>
    </location>
</feature>
<feature type="compositionally biased region" description="Pro residues" evidence="8">
    <location>
        <begin position="317"/>
        <end position="328"/>
    </location>
</feature>
<feature type="region of interest" description="Disordered" evidence="8">
    <location>
        <begin position="711"/>
        <end position="738"/>
    </location>
</feature>
<dbReference type="OrthoDB" id="524326at2759"/>
<feature type="compositionally biased region" description="Basic and acidic residues" evidence="8">
    <location>
        <begin position="352"/>
        <end position="408"/>
    </location>
</feature>
<dbReference type="Pfam" id="PF08407">
    <property type="entry name" value="Chitin_synth_1N"/>
    <property type="match status" value="1"/>
</dbReference>
<keyword evidence="11" id="KW-1185">Reference proteome</keyword>
<sequence>MANSSSITGGCADLITTIETLSAKIHSFVRTCREARRDLDRVSRELQSLRSVLVLIEEDAGNGAKSFPQKIGQHISGIISNCSSVVVGIQSCIEGYEDGRATQTGATWATVGHGDLARLCTGLEIHKAALELALDLLFLAIVEDITTETTAVPHHDTTAIKDNAAQILDEITRVQSQLPNEARVSKDNLLQRFLEEAREYTEAAIGATFVEDDGDAGSPRALSTHKEQDNNALPVLEPPKPPASMGFNGLLLSPDGLMELPKEDDQQQPKSASPSTQVEAHNGSSPDESYQQRPNSTELSRSTMAQDLSEDENVCPVSPPLPLPPRPQPGNYQSQAIEGQETGEYSNIADRSGARNDSRMLDNTAREERREAEKLRENFYAAARDESKRQVRESERLKHNKPTSDSRGVHAKSFNGNLAIDCQIPERVLELDPTRPPSLSDELTHWRFTAVTCPAEQFVSQNYLLRPFLFSNPRPIRIILNVQLDPNEPPSDFVKRWSLIRKSIETLETLEQTRDPDNSLRAPLFPSGTKAWKHIVVHIHGPMNWKGVDESITNALETMGVRQQLEPALYLLDDSVLYPPYQDDATTLQEKTVHCTIRECTTRLSPHLKTFSKHLGQFTAGIPIQIICSTPRGTDDANLQGDYKEWTTAIAQLLRPELVIDMTKFKESGGEKRFFLWNALAHKGRLVSDEETSDSGLKVIDFVSMRTQMREIEKARRKASHRGQRQSETSEGDNAAGA</sequence>
<organism evidence="10 11">
    <name type="scientific">Fusarium zealandicum</name>
    <dbReference type="NCBI Taxonomy" id="1053134"/>
    <lineage>
        <taxon>Eukaryota</taxon>
        <taxon>Fungi</taxon>
        <taxon>Dikarya</taxon>
        <taxon>Ascomycota</taxon>
        <taxon>Pezizomycotina</taxon>
        <taxon>Sordariomycetes</taxon>
        <taxon>Hypocreomycetidae</taxon>
        <taxon>Hypocreales</taxon>
        <taxon>Nectriaceae</taxon>
        <taxon>Fusarium</taxon>
        <taxon>Fusarium staphyleae species complex</taxon>
    </lineage>
</organism>
<keyword evidence="5" id="KW-0472">Membrane</keyword>
<feature type="coiled-coil region" evidence="7">
    <location>
        <begin position="32"/>
        <end position="59"/>
    </location>
</feature>
<dbReference type="EC" id="2.4.1.16" evidence="2"/>
<evidence type="ECO:0000313" key="11">
    <source>
        <dbReference type="Proteomes" id="UP000635477"/>
    </source>
</evidence>
<evidence type="ECO:0000259" key="9">
    <source>
        <dbReference type="Pfam" id="PF08407"/>
    </source>
</evidence>
<comment type="subcellular location">
    <subcellularLocation>
        <location evidence="1">Cell membrane</location>
        <topology evidence="1">Multi-pass membrane protein</topology>
    </subcellularLocation>
</comment>
<feature type="region of interest" description="Disordered" evidence="8">
    <location>
        <begin position="206"/>
        <end position="411"/>
    </location>
</feature>
<evidence type="ECO:0000256" key="2">
    <source>
        <dbReference type="ARBA" id="ARBA00012543"/>
    </source>
</evidence>
<accession>A0A8H4XKQ9</accession>
<proteinExistence type="predicted"/>
<keyword evidence="5" id="KW-1133">Transmembrane helix</keyword>
<keyword evidence="5" id="KW-0812">Transmembrane</keyword>
<protein>
    <recommendedName>
        <fullName evidence="2">chitin synthase</fullName>
        <ecNumber evidence="2">2.4.1.16</ecNumber>
    </recommendedName>
</protein>
<keyword evidence="3" id="KW-1003">Cell membrane</keyword>
<evidence type="ECO:0000256" key="4">
    <source>
        <dbReference type="ARBA" id="ARBA00022676"/>
    </source>
</evidence>
<evidence type="ECO:0000256" key="3">
    <source>
        <dbReference type="ARBA" id="ARBA00022475"/>
    </source>
</evidence>
<name>A0A8H4XKQ9_9HYPO</name>
<comment type="caution">
    <text evidence="10">The sequence shown here is derived from an EMBL/GenBank/DDBJ whole genome shotgun (WGS) entry which is preliminary data.</text>
</comment>
<evidence type="ECO:0000256" key="1">
    <source>
        <dbReference type="ARBA" id="ARBA00004651"/>
    </source>
</evidence>
<gene>
    <name evidence="10" type="ORF">FZEAL_4522</name>
</gene>
<dbReference type="EMBL" id="JABEYC010000313">
    <property type="protein sequence ID" value="KAF4979213.1"/>
    <property type="molecule type" value="Genomic_DNA"/>
</dbReference>
<evidence type="ECO:0000256" key="5">
    <source>
        <dbReference type="ARBA" id="ARBA00022989"/>
    </source>
</evidence>
<dbReference type="GO" id="GO:0005886">
    <property type="term" value="C:plasma membrane"/>
    <property type="evidence" value="ECO:0007669"/>
    <property type="project" value="UniProtKB-SubCell"/>
</dbReference>
<dbReference type="GO" id="GO:0004100">
    <property type="term" value="F:chitin synthase activity"/>
    <property type="evidence" value="ECO:0007669"/>
    <property type="project" value="UniProtKB-EC"/>
</dbReference>
<dbReference type="InterPro" id="IPR013616">
    <property type="entry name" value="Chitin_synth_N"/>
</dbReference>
<reference evidence="10" key="1">
    <citation type="journal article" date="2020" name="BMC Genomics">
        <title>Correction to: Identification and distribution of gene clusters required for synthesis of sphingolipid metabolism inhibitors in diverse species of the filamentous fungus Fusarium.</title>
        <authorList>
            <person name="Kim H.S."/>
            <person name="Lohmar J.M."/>
            <person name="Busman M."/>
            <person name="Brown D.W."/>
            <person name="Naumann T.A."/>
            <person name="Divon H.H."/>
            <person name="Lysoe E."/>
            <person name="Uhlig S."/>
            <person name="Proctor R.H."/>
        </authorList>
    </citation>
    <scope>NUCLEOTIDE SEQUENCE</scope>
    <source>
        <strain evidence="10">NRRL 22465</strain>
    </source>
</reference>
<evidence type="ECO:0000256" key="7">
    <source>
        <dbReference type="SAM" id="Coils"/>
    </source>
</evidence>
<evidence type="ECO:0000313" key="10">
    <source>
        <dbReference type="EMBL" id="KAF4979213.1"/>
    </source>
</evidence>
<dbReference type="Proteomes" id="UP000635477">
    <property type="component" value="Unassembled WGS sequence"/>
</dbReference>
<evidence type="ECO:0000256" key="6">
    <source>
        <dbReference type="ARBA" id="ARBA00023180"/>
    </source>
</evidence>
<reference evidence="10" key="2">
    <citation type="submission" date="2020-05" db="EMBL/GenBank/DDBJ databases">
        <authorList>
            <person name="Kim H.-S."/>
            <person name="Proctor R.H."/>
            <person name="Brown D.W."/>
        </authorList>
    </citation>
    <scope>NUCLEOTIDE SEQUENCE</scope>
    <source>
        <strain evidence="10">NRRL 22465</strain>
    </source>
</reference>
<keyword evidence="4" id="KW-0808">Transferase</keyword>
<feature type="domain" description="Chitin synthase N-terminal" evidence="9">
    <location>
        <begin position="411"/>
        <end position="471"/>
    </location>
</feature>
<feature type="compositionally biased region" description="Basic residues" evidence="8">
    <location>
        <begin position="715"/>
        <end position="724"/>
    </location>
</feature>
<keyword evidence="7" id="KW-0175">Coiled coil</keyword>